<gene>
    <name evidence="1" type="ORF">APTSU1_001669700</name>
</gene>
<sequence length="79" mass="9245">MWLEFLRRAQERPLVRVQPSGSRDPCIVETQVLWDEHKGQQQQWSGGSRSPGYKSCVLQSVEPQKCISEDCEWIPENWT</sequence>
<accession>A0ABQ0FQF2</accession>
<comment type="caution">
    <text evidence="1">The sequence shown here is derived from an EMBL/GenBank/DDBJ whole genome shotgun (WGS) entry which is preliminary data.</text>
</comment>
<name>A0ABQ0FQF2_APOSI</name>
<evidence type="ECO:0000313" key="2">
    <source>
        <dbReference type="Proteomes" id="UP001623349"/>
    </source>
</evidence>
<dbReference type="EMBL" id="BAAFST010000018">
    <property type="protein sequence ID" value="GAB1301459.1"/>
    <property type="molecule type" value="Genomic_DNA"/>
</dbReference>
<evidence type="ECO:0000313" key="1">
    <source>
        <dbReference type="EMBL" id="GAB1301459.1"/>
    </source>
</evidence>
<protein>
    <submittedName>
        <fullName evidence="1">Uncharacterized protein</fullName>
    </submittedName>
</protein>
<dbReference type="Proteomes" id="UP001623349">
    <property type="component" value="Unassembled WGS sequence"/>
</dbReference>
<proteinExistence type="predicted"/>
<reference evidence="1 2" key="1">
    <citation type="submission" date="2024-08" db="EMBL/GenBank/DDBJ databases">
        <title>The draft genome of Apodemus speciosus.</title>
        <authorList>
            <person name="Nabeshima K."/>
            <person name="Suzuki S."/>
            <person name="Onuma M."/>
        </authorList>
    </citation>
    <scope>NUCLEOTIDE SEQUENCE [LARGE SCALE GENOMIC DNA]</scope>
    <source>
        <strain evidence="1">IB14-021</strain>
    </source>
</reference>
<keyword evidence="2" id="KW-1185">Reference proteome</keyword>
<organism evidence="1 2">
    <name type="scientific">Apodemus speciosus</name>
    <name type="common">Large Japanese field mouse</name>
    <dbReference type="NCBI Taxonomy" id="105296"/>
    <lineage>
        <taxon>Eukaryota</taxon>
        <taxon>Metazoa</taxon>
        <taxon>Chordata</taxon>
        <taxon>Craniata</taxon>
        <taxon>Vertebrata</taxon>
        <taxon>Euteleostomi</taxon>
        <taxon>Mammalia</taxon>
        <taxon>Eutheria</taxon>
        <taxon>Euarchontoglires</taxon>
        <taxon>Glires</taxon>
        <taxon>Rodentia</taxon>
        <taxon>Myomorpha</taxon>
        <taxon>Muroidea</taxon>
        <taxon>Muridae</taxon>
        <taxon>Murinae</taxon>
        <taxon>Apodemus</taxon>
    </lineage>
</organism>